<protein>
    <submittedName>
        <fullName evidence="1">Uncharacterized protein</fullName>
    </submittedName>
</protein>
<keyword evidence="2" id="KW-1185">Reference proteome</keyword>
<gene>
    <name evidence="1" type="ORF">ABGN05_13480</name>
</gene>
<organism evidence="1 2">
    <name type="scientific">Aquibium pacificus</name>
    <dbReference type="NCBI Taxonomy" id="3153579"/>
    <lineage>
        <taxon>Bacteria</taxon>
        <taxon>Pseudomonadati</taxon>
        <taxon>Pseudomonadota</taxon>
        <taxon>Alphaproteobacteria</taxon>
        <taxon>Hyphomicrobiales</taxon>
        <taxon>Phyllobacteriaceae</taxon>
        <taxon>Aquibium</taxon>
    </lineage>
</organism>
<dbReference type="EMBL" id="JBDPGJ010000003">
    <property type="protein sequence ID" value="MEX0406684.1"/>
    <property type="molecule type" value="Genomic_DNA"/>
</dbReference>
<evidence type="ECO:0000313" key="2">
    <source>
        <dbReference type="Proteomes" id="UP001556692"/>
    </source>
</evidence>
<sequence>MAATLDDRTLRRIAELLVSFAVMAERAAGRSFPVRFVVLCILRRAEAVALGFVAETIETDFSCFGDDPETGWGPVDAMVLALRLRALAALVFAMLDPVGRDDGWVIVLSPRLPRSHARPRHVAPGGWVIARLDTS</sequence>
<dbReference type="Proteomes" id="UP001556692">
    <property type="component" value="Unassembled WGS sequence"/>
</dbReference>
<dbReference type="RefSeq" id="WP_367954573.1">
    <property type="nucleotide sequence ID" value="NZ_JBDPGJ010000003.1"/>
</dbReference>
<name>A0ABV3SIZ2_9HYPH</name>
<evidence type="ECO:0000313" key="1">
    <source>
        <dbReference type="EMBL" id="MEX0406684.1"/>
    </source>
</evidence>
<reference evidence="1 2" key="1">
    <citation type="submission" date="2024-05" db="EMBL/GenBank/DDBJ databases">
        <authorList>
            <person name="Jiang F."/>
        </authorList>
    </citation>
    <scope>NUCLEOTIDE SEQUENCE [LARGE SCALE GENOMIC DNA]</scope>
    <source>
        <strain evidence="1 2">LZ166</strain>
    </source>
</reference>
<accession>A0ABV3SIZ2</accession>
<proteinExistence type="predicted"/>
<comment type="caution">
    <text evidence="1">The sequence shown here is derived from an EMBL/GenBank/DDBJ whole genome shotgun (WGS) entry which is preliminary data.</text>
</comment>